<dbReference type="GeneID" id="34231612"/>
<proteinExistence type="predicted"/>
<dbReference type="Proteomes" id="UP000199002">
    <property type="component" value="Unassembled WGS sequence"/>
</dbReference>
<dbReference type="EMBL" id="FNQJ01000012">
    <property type="protein sequence ID" value="SEA41693.1"/>
    <property type="molecule type" value="Genomic_DNA"/>
</dbReference>
<dbReference type="NCBIfam" id="NF033429">
    <property type="entry name" value="ImuA_translesion"/>
    <property type="match status" value="1"/>
</dbReference>
<dbReference type="Gene3D" id="3.40.50.300">
    <property type="entry name" value="P-loop containing nucleotide triphosphate hydrolases"/>
    <property type="match status" value="1"/>
</dbReference>
<keyword evidence="2" id="KW-1185">Reference proteome</keyword>
<protein>
    <submittedName>
        <fullName evidence="1">Protein ImuA</fullName>
    </submittedName>
</protein>
<dbReference type="SUPFAM" id="SSF52540">
    <property type="entry name" value="P-loop containing nucleoside triphosphate hydrolases"/>
    <property type="match status" value="1"/>
</dbReference>
<sequence length="285" mass="29948">MIAPRSTLRVALDLPSAMPGVWHADALGAGPQSAQPTGYALLDAQLPGGGWPVGAMSEVLQPMVGLHEWQLVLPALAQAVARRVGAVVVVAPPCEPFGPALRAQGLPAQRLCVVRPDNAKAALWAAEQALRCRDVLAVMAWLPQALPAALRRLQLAAAQQQQLLWVFRPVRAAPQASPALLRLQVQGLALPGDAVLSPGMQVQILKRRGPPLVQGLDLPGCHPRLAQVLAAQAARRRAAQGVTGATAVRHSAVPALTMRPVLAPGRGAPERRGHALDRTAVAMVR</sequence>
<evidence type="ECO:0000313" key="2">
    <source>
        <dbReference type="Proteomes" id="UP000199002"/>
    </source>
</evidence>
<accession>A0A1H4B0N1</accession>
<reference evidence="2" key="1">
    <citation type="submission" date="2016-10" db="EMBL/GenBank/DDBJ databases">
        <authorList>
            <person name="Varghese N."/>
            <person name="Submissions S."/>
        </authorList>
    </citation>
    <scope>NUCLEOTIDE SEQUENCE [LARGE SCALE GENOMIC DNA]</scope>
    <source>
        <strain evidence="2">DSM 25157</strain>
    </source>
</reference>
<dbReference type="AlphaFoldDB" id="A0A1H4B0N1"/>
<evidence type="ECO:0000313" key="1">
    <source>
        <dbReference type="EMBL" id="SEA41693.1"/>
    </source>
</evidence>
<name>A0A1H4B0N1_9BURK</name>
<gene>
    <name evidence="1" type="ORF">SAMN05421875_11248</name>
</gene>
<dbReference type="InterPro" id="IPR027417">
    <property type="entry name" value="P-loop_NTPase"/>
</dbReference>
<dbReference type="RefSeq" id="WP_099049583.1">
    <property type="nucleotide sequence ID" value="NZ_CAXIQL010000074.1"/>
</dbReference>
<dbReference type="STRING" id="592050.SAMN05421875_11248"/>
<organism evidence="1 2">
    <name type="scientific">Acidovorax soli</name>
    <dbReference type="NCBI Taxonomy" id="592050"/>
    <lineage>
        <taxon>Bacteria</taxon>
        <taxon>Pseudomonadati</taxon>
        <taxon>Pseudomonadota</taxon>
        <taxon>Betaproteobacteria</taxon>
        <taxon>Burkholderiales</taxon>
        <taxon>Comamonadaceae</taxon>
        <taxon>Acidovorax</taxon>
    </lineage>
</organism>
<dbReference type="InterPro" id="IPR047610">
    <property type="entry name" value="ImuA_translesion"/>
</dbReference>